<protein>
    <submittedName>
        <fullName evidence="1">Uncharacterized protein</fullName>
    </submittedName>
</protein>
<organism evidence="1 2">
    <name type="scientific">Hibiscus sabdariffa</name>
    <name type="common">roselle</name>
    <dbReference type="NCBI Taxonomy" id="183260"/>
    <lineage>
        <taxon>Eukaryota</taxon>
        <taxon>Viridiplantae</taxon>
        <taxon>Streptophyta</taxon>
        <taxon>Embryophyta</taxon>
        <taxon>Tracheophyta</taxon>
        <taxon>Spermatophyta</taxon>
        <taxon>Magnoliopsida</taxon>
        <taxon>eudicotyledons</taxon>
        <taxon>Gunneridae</taxon>
        <taxon>Pentapetalae</taxon>
        <taxon>rosids</taxon>
        <taxon>malvids</taxon>
        <taxon>Malvales</taxon>
        <taxon>Malvaceae</taxon>
        <taxon>Malvoideae</taxon>
        <taxon>Hibiscus</taxon>
    </lineage>
</organism>
<comment type="caution">
    <text evidence="1">The sequence shown here is derived from an EMBL/GenBank/DDBJ whole genome shotgun (WGS) entry which is preliminary data.</text>
</comment>
<dbReference type="Proteomes" id="UP001396334">
    <property type="component" value="Unassembled WGS sequence"/>
</dbReference>
<sequence>MALSKVTTEILEVIRTDSRLDNEFSCLRDRIANREITTLPLPMDATTSDLDDQVLNLEDKVLKKGDGNVVDAAVAQHNKYNEIDKQQPSRTTHEVETVTKGQDVRRGSRKKLPPCTLTDYVHY</sequence>
<evidence type="ECO:0000313" key="2">
    <source>
        <dbReference type="Proteomes" id="UP001396334"/>
    </source>
</evidence>
<name>A0ABR1ZR51_9ROSI</name>
<accession>A0ABR1ZR51</accession>
<proteinExistence type="predicted"/>
<dbReference type="EMBL" id="JBBPBN010000698">
    <property type="protein sequence ID" value="KAK8483170.1"/>
    <property type="molecule type" value="Genomic_DNA"/>
</dbReference>
<evidence type="ECO:0000313" key="1">
    <source>
        <dbReference type="EMBL" id="KAK8483170.1"/>
    </source>
</evidence>
<keyword evidence="2" id="KW-1185">Reference proteome</keyword>
<reference evidence="1 2" key="1">
    <citation type="journal article" date="2024" name="G3 (Bethesda)">
        <title>Genome assembly of Hibiscus sabdariffa L. provides insights into metabolisms of medicinal natural products.</title>
        <authorList>
            <person name="Kim T."/>
        </authorList>
    </citation>
    <scope>NUCLEOTIDE SEQUENCE [LARGE SCALE GENOMIC DNA]</scope>
    <source>
        <strain evidence="1">TK-2024</strain>
        <tissue evidence="1">Old leaves</tissue>
    </source>
</reference>
<gene>
    <name evidence="1" type="ORF">V6N11_014242</name>
</gene>